<dbReference type="SUPFAM" id="SSF47336">
    <property type="entry name" value="ACP-like"/>
    <property type="match status" value="3"/>
</dbReference>
<proteinExistence type="inferred from homology"/>
<feature type="domain" description="Carrier" evidence="11">
    <location>
        <begin position="2019"/>
        <end position="2094"/>
    </location>
</feature>
<dbReference type="Pfam" id="PF00698">
    <property type="entry name" value="Acyl_transf_1"/>
    <property type="match status" value="2"/>
</dbReference>
<feature type="domain" description="Ketosynthase family 3 (KS3)" evidence="12">
    <location>
        <begin position="2111"/>
        <end position="2530"/>
    </location>
</feature>
<dbReference type="SUPFAM" id="SSF56801">
    <property type="entry name" value="Acetyl-CoA synthetase-like"/>
    <property type="match status" value="1"/>
</dbReference>
<keyword evidence="9" id="KW-0175">Coiled coil</keyword>
<evidence type="ECO:0000313" key="13">
    <source>
        <dbReference type="EMBL" id="GAA1007411.1"/>
    </source>
</evidence>
<evidence type="ECO:0000256" key="10">
    <source>
        <dbReference type="SAM" id="MobiDB-lite"/>
    </source>
</evidence>
<evidence type="ECO:0000313" key="14">
    <source>
        <dbReference type="Proteomes" id="UP001501072"/>
    </source>
</evidence>
<dbReference type="Pfam" id="PF16197">
    <property type="entry name" value="KAsynt_C_assoc"/>
    <property type="match status" value="2"/>
</dbReference>
<dbReference type="Gene3D" id="3.40.366.10">
    <property type="entry name" value="Malonyl-Coenzyme A Acyl Carrier Protein, domain 2"/>
    <property type="match status" value="2"/>
</dbReference>
<dbReference type="Pfam" id="PF02801">
    <property type="entry name" value="Ketoacyl-synt_C"/>
    <property type="match status" value="2"/>
</dbReference>
<dbReference type="CDD" id="cd08952">
    <property type="entry name" value="KR_1_SDR_x"/>
    <property type="match status" value="1"/>
</dbReference>
<evidence type="ECO:0000256" key="1">
    <source>
        <dbReference type="ARBA" id="ARBA00001957"/>
    </source>
</evidence>
<dbReference type="SUPFAM" id="SSF52151">
    <property type="entry name" value="FabD/lysophospholipase-like"/>
    <property type="match status" value="2"/>
</dbReference>
<organism evidence="13 14">
    <name type="scientific">Streptomyces thermogriseus</name>
    <dbReference type="NCBI Taxonomy" id="75292"/>
    <lineage>
        <taxon>Bacteria</taxon>
        <taxon>Bacillati</taxon>
        <taxon>Actinomycetota</taxon>
        <taxon>Actinomycetes</taxon>
        <taxon>Kitasatosporales</taxon>
        <taxon>Streptomycetaceae</taxon>
        <taxon>Streptomyces</taxon>
    </lineage>
</organism>
<dbReference type="SUPFAM" id="SSF53901">
    <property type="entry name" value="Thiolase-like"/>
    <property type="match status" value="2"/>
</dbReference>
<dbReference type="InterPro" id="IPR016035">
    <property type="entry name" value="Acyl_Trfase/lysoPLipase"/>
</dbReference>
<dbReference type="SMART" id="SM00823">
    <property type="entry name" value="PKS_PP"/>
    <property type="match status" value="3"/>
</dbReference>
<evidence type="ECO:0000256" key="3">
    <source>
        <dbReference type="ARBA" id="ARBA00022553"/>
    </source>
</evidence>
<dbReference type="Gene3D" id="3.30.559.10">
    <property type="entry name" value="Chloramphenicol acetyltransferase-like domain"/>
    <property type="match status" value="1"/>
</dbReference>
<dbReference type="InterPro" id="IPR042099">
    <property type="entry name" value="ANL_N_sf"/>
</dbReference>
<evidence type="ECO:0000256" key="5">
    <source>
        <dbReference type="ARBA" id="ARBA00023194"/>
    </source>
</evidence>
<dbReference type="SMART" id="SM00822">
    <property type="entry name" value="PKS_KR"/>
    <property type="match status" value="1"/>
</dbReference>
<comment type="cofactor">
    <cofactor evidence="1">
        <name>pantetheine 4'-phosphate</name>
        <dbReference type="ChEBI" id="CHEBI:47942"/>
    </cofactor>
</comment>
<comment type="similarity">
    <text evidence="8">In the C-terminal section; belongs to the NRP synthetase family.</text>
</comment>
<feature type="compositionally biased region" description="Low complexity" evidence="10">
    <location>
        <begin position="921"/>
        <end position="934"/>
    </location>
</feature>
<dbReference type="InterPro" id="IPR009081">
    <property type="entry name" value="PP-bd_ACP"/>
</dbReference>
<dbReference type="CDD" id="cd05930">
    <property type="entry name" value="A_NRPS"/>
    <property type="match status" value="1"/>
</dbReference>
<protein>
    <recommendedName>
        <fullName evidence="15">Amino acid adenylation domain-containing protein</fullName>
    </recommendedName>
</protein>
<dbReference type="PROSITE" id="PS50075">
    <property type="entry name" value="CARRIER"/>
    <property type="match status" value="3"/>
</dbReference>
<dbReference type="EMBL" id="BAAAHU010000013">
    <property type="protein sequence ID" value="GAA1007411.1"/>
    <property type="molecule type" value="Genomic_DNA"/>
</dbReference>
<feature type="region of interest" description="Disordered" evidence="10">
    <location>
        <begin position="2524"/>
        <end position="2545"/>
    </location>
</feature>
<dbReference type="PROSITE" id="PS52004">
    <property type="entry name" value="KS3_2"/>
    <property type="match status" value="2"/>
</dbReference>
<dbReference type="InterPro" id="IPR025110">
    <property type="entry name" value="AMP-bd_C"/>
</dbReference>
<dbReference type="InterPro" id="IPR020802">
    <property type="entry name" value="TesA-like"/>
</dbReference>
<dbReference type="InterPro" id="IPR001227">
    <property type="entry name" value="Ac_transferase_dom_sf"/>
</dbReference>
<reference evidence="13 14" key="1">
    <citation type="journal article" date="2019" name="Int. J. Syst. Evol. Microbiol.">
        <title>The Global Catalogue of Microorganisms (GCM) 10K type strain sequencing project: providing services to taxonomists for standard genome sequencing and annotation.</title>
        <authorList>
            <consortium name="The Broad Institute Genomics Platform"/>
            <consortium name="The Broad Institute Genome Sequencing Center for Infectious Disease"/>
            <person name="Wu L."/>
            <person name="Ma J."/>
        </authorList>
    </citation>
    <scope>NUCLEOTIDE SEQUENCE [LARGE SCALE GENOMIC DNA]</scope>
    <source>
        <strain evidence="13 14">JCM 11269</strain>
    </source>
</reference>
<dbReference type="InterPro" id="IPR001242">
    <property type="entry name" value="Condensation_dom"/>
</dbReference>
<dbReference type="Gene3D" id="3.40.50.720">
    <property type="entry name" value="NAD(P)-binding Rossmann-like Domain"/>
    <property type="match status" value="1"/>
</dbReference>
<dbReference type="InterPro" id="IPR020841">
    <property type="entry name" value="PKS_Beta-ketoAc_synthase_dom"/>
</dbReference>
<dbReference type="Gene3D" id="3.30.559.30">
    <property type="entry name" value="Nonribosomal peptide synthetase, condensation domain"/>
    <property type="match status" value="1"/>
</dbReference>
<dbReference type="PANTHER" id="PTHR43775:SF51">
    <property type="entry name" value="INACTIVE PHENOLPHTHIOCEROL SYNTHESIS POLYKETIDE SYNTHASE TYPE I PKS1-RELATED"/>
    <property type="match status" value="1"/>
</dbReference>
<dbReference type="Gene3D" id="1.10.1200.10">
    <property type="entry name" value="ACP-like"/>
    <property type="match status" value="3"/>
</dbReference>
<evidence type="ECO:0000259" key="12">
    <source>
        <dbReference type="PROSITE" id="PS52004"/>
    </source>
</evidence>
<dbReference type="InterPro" id="IPR029058">
    <property type="entry name" value="AB_hydrolase_fold"/>
</dbReference>
<dbReference type="InterPro" id="IPR036736">
    <property type="entry name" value="ACP-like_sf"/>
</dbReference>
<dbReference type="Pfam" id="PF00975">
    <property type="entry name" value="Thioesterase"/>
    <property type="match status" value="1"/>
</dbReference>
<dbReference type="CDD" id="cd00833">
    <property type="entry name" value="PKS"/>
    <property type="match status" value="2"/>
</dbReference>
<dbReference type="Gene3D" id="3.30.300.30">
    <property type="match status" value="1"/>
</dbReference>
<feature type="coiled-coil region" evidence="9">
    <location>
        <begin position="3"/>
        <end position="30"/>
    </location>
</feature>
<dbReference type="SUPFAM" id="SSF51735">
    <property type="entry name" value="NAD(P)-binding Rossmann-fold domains"/>
    <property type="match status" value="2"/>
</dbReference>
<dbReference type="Pfam" id="PF00550">
    <property type="entry name" value="PP-binding"/>
    <property type="match status" value="3"/>
</dbReference>
<dbReference type="InterPro" id="IPR057326">
    <property type="entry name" value="KR_dom"/>
</dbReference>
<dbReference type="InterPro" id="IPR014030">
    <property type="entry name" value="Ketoacyl_synth_N"/>
</dbReference>
<name>A0ABN1SWI3_9ACTN</name>
<keyword evidence="5" id="KW-0045">Antibiotic biosynthesis</keyword>
<evidence type="ECO:0000256" key="8">
    <source>
        <dbReference type="ARBA" id="ARBA00029443"/>
    </source>
</evidence>
<accession>A0ABN1SWI3</accession>
<dbReference type="InterPro" id="IPR020845">
    <property type="entry name" value="AMP-binding_CS"/>
</dbReference>
<keyword evidence="6" id="KW-0511">Multifunctional enzyme</keyword>
<feature type="region of interest" description="Disordered" evidence="10">
    <location>
        <begin position="1252"/>
        <end position="1277"/>
    </location>
</feature>
<dbReference type="InterPro" id="IPR014031">
    <property type="entry name" value="Ketoacyl_synth_C"/>
</dbReference>
<dbReference type="PROSITE" id="PS00012">
    <property type="entry name" value="PHOSPHOPANTETHEINE"/>
    <property type="match status" value="2"/>
</dbReference>
<dbReference type="Pfam" id="PF00668">
    <property type="entry name" value="Condensation"/>
    <property type="match status" value="1"/>
</dbReference>
<dbReference type="InterPro" id="IPR016039">
    <property type="entry name" value="Thiolase-like"/>
</dbReference>
<evidence type="ECO:0000259" key="11">
    <source>
        <dbReference type="PROSITE" id="PS50075"/>
    </source>
</evidence>
<dbReference type="SUPFAM" id="SSF53474">
    <property type="entry name" value="alpha/beta-Hydrolases"/>
    <property type="match status" value="1"/>
</dbReference>
<dbReference type="Pfam" id="PF13193">
    <property type="entry name" value="AMP-binding_C"/>
    <property type="match status" value="1"/>
</dbReference>
<dbReference type="InterPro" id="IPR036291">
    <property type="entry name" value="NAD(P)-bd_dom_sf"/>
</dbReference>
<dbReference type="PROSITE" id="PS00455">
    <property type="entry name" value="AMP_BINDING"/>
    <property type="match status" value="1"/>
</dbReference>
<dbReference type="SMART" id="SM01294">
    <property type="entry name" value="PKS_PP_betabranch"/>
    <property type="match status" value="1"/>
</dbReference>
<dbReference type="Pfam" id="PF00109">
    <property type="entry name" value="ketoacyl-synt"/>
    <property type="match status" value="2"/>
</dbReference>
<gene>
    <name evidence="13" type="ORF">GCM10009564_17230</name>
</gene>
<dbReference type="RefSeq" id="WP_346072542.1">
    <property type="nucleotide sequence ID" value="NZ_BAAAHU010000013.1"/>
</dbReference>
<keyword evidence="3" id="KW-0597">Phosphoprotein</keyword>
<evidence type="ECO:0000256" key="9">
    <source>
        <dbReference type="SAM" id="Coils"/>
    </source>
</evidence>
<evidence type="ECO:0000256" key="7">
    <source>
        <dbReference type="ARBA" id="ARBA00023315"/>
    </source>
</evidence>
<dbReference type="CDD" id="cd19531">
    <property type="entry name" value="LCL_NRPS-like"/>
    <property type="match status" value="1"/>
</dbReference>
<dbReference type="SUPFAM" id="SSF52777">
    <property type="entry name" value="CoA-dependent acyltransferases"/>
    <property type="match status" value="2"/>
</dbReference>
<dbReference type="Pfam" id="PF00501">
    <property type="entry name" value="AMP-binding"/>
    <property type="match status" value="1"/>
</dbReference>
<evidence type="ECO:0000256" key="4">
    <source>
        <dbReference type="ARBA" id="ARBA00022679"/>
    </source>
</evidence>
<dbReference type="Gene3D" id="3.40.47.10">
    <property type="match status" value="2"/>
</dbReference>
<feature type="domain" description="Carrier" evidence="11">
    <location>
        <begin position="953"/>
        <end position="1029"/>
    </location>
</feature>
<dbReference type="PANTHER" id="PTHR43775">
    <property type="entry name" value="FATTY ACID SYNTHASE"/>
    <property type="match status" value="1"/>
</dbReference>
<dbReference type="InterPro" id="IPR010071">
    <property type="entry name" value="AA_adenyl_dom"/>
</dbReference>
<dbReference type="Pfam" id="PF08659">
    <property type="entry name" value="KR"/>
    <property type="match status" value="1"/>
</dbReference>
<dbReference type="NCBIfam" id="TIGR01733">
    <property type="entry name" value="AA-adenyl-dom"/>
    <property type="match status" value="1"/>
</dbReference>
<dbReference type="InterPro" id="IPR006162">
    <property type="entry name" value="Ppantetheine_attach_site"/>
</dbReference>
<keyword evidence="14" id="KW-1185">Reference proteome</keyword>
<dbReference type="InterPro" id="IPR045851">
    <property type="entry name" value="AMP-bd_C_sf"/>
</dbReference>
<evidence type="ECO:0000256" key="6">
    <source>
        <dbReference type="ARBA" id="ARBA00023268"/>
    </source>
</evidence>
<dbReference type="InterPro" id="IPR023213">
    <property type="entry name" value="CAT-like_dom_sf"/>
</dbReference>
<keyword evidence="2" id="KW-0596">Phosphopantetheine</keyword>
<dbReference type="InterPro" id="IPR050091">
    <property type="entry name" value="PKS_NRPS_Biosynth_Enz"/>
</dbReference>
<keyword evidence="4" id="KW-0808">Transferase</keyword>
<dbReference type="Gene3D" id="3.40.50.12780">
    <property type="entry name" value="N-terminal domain of ligase-like"/>
    <property type="match status" value="1"/>
</dbReference>
<dbReference type="SMART" id="SM00824">
    <property type="entry name" value="PKS_TE"/>
    <property type="match status" value="1"/>
</dbReference>
<dbReference type="Gene3D" id="3.30.70.3290">
    <property type="match status" value="2"/>
</dbReference>
<dbReference type="InterPro" id="IPR001031">
    <property type="entry name" value="Thioesterase"/>
</dbReference>
<evidence type="ECO:0008006" key="15">
    <source>
        <dbReference type="Google" id="ProtNLM"/>
    </source>
</evidence>
<dbReference type="InterPro" id="IPR032821">
    <property type="entry name" value="PKS_assoc"/>
</dbReference>
<dbReference type="SMART" id="SM00827">
    <property type="entry name" value="PKS_AT"/>
    <property type="match status" value="2"/>
</dbReference>
<dbReference type="InterPro" id="IPR014043">
    <property type="entry name" value="Acyl_transferase_dom"/>
</dbReference>
<dbReference type="Gene3D" id="3.40.50.1820">
    <property type="entry name" value="alpha/beta hydrolase"/>
    <property type="match status" value="1"/>
</dbReference>
<feature type="region of interest" description="Disordered" evidence="10">
    <location>
        <begin position="3499"/>
        <end position="3519"/>
    </location>
</feature>
<keyword evidence="7" id="KW-0012">Acyltransferase</keyword>
<dbReference type="InterPro" id="IPR013968">
    <property type="entry name" value="PKS_KR"/>
</dbReference>
<evidence type="ECO:0000256" key="2">
    <source>
        <dbReference type="ARBA" id="ARBA00022450"/>
    </source>
</evidence>
<dbReference type="InterPro" id="IPR020806">
    <property type="entry name" value="PKS_PP-bd"/>
</dbReference>
<dbReference type="SUPFAM" id="SSF55048">
    <property type="entry name" value="Probable ACP-binding domain of malonyl-CoA ACP transacylase"/>
    <property type="match status" value="2"/>
</dbReference>
<dbReference type="InterPro" id="IPR000873">
    <property type="entry name" value="AMP-dep_synth/lig_dom"/>
</dbReference>
<feature type="domain" description="Carrier" evidence="11">
    <location>
        <begin position="3532"/>
        <end position="3609"/>
    </location>
</feature>
<comment type="caution">
    <text evidence="13">The sequence shown here is derived from an EMBL/GenBank/DDBJ whole genome shotgun (WGS) entry which is preliminary data.</text>
</comment>
<dbReference type="Proteomes" id="UP001501072">
    <property type="component" value="Unassembled WGS sequence"/>
</dbReference>
<dbReference type="InterPro" id="IPR016036">
    <property type="entry name" value="Malonyl_transacylase_ACP-bd"/>
</dbReference>
<feature type="region of interest" description="Disordered" evidence="10">
    <location>
        <begin position="921"/>
        <end position="940"/>
    </location>
</feature>
<sequence>MNAQANEERLRRAMAAVLQLQQRNAELEKRQTEPVAIVSMACRLPGGVDTPEKYWDLLARGADAIGPFPDRWNDLDLYDPDPGAAGKSYAREGGFLTGLEHFDADFFGITPREALSMDPQQRLVLETAWEALERAAIPPGSLGGSRTGVYLGAMRSDYGTGQAGLELLDGYQGTGISGSVVSGRLSYLLGLQGPAITVDTACSSSLVANHMACAALRAGECDTALAGGVTVMSSPVLFVESSRLGAMSPDGRCKSFSAQADGGGWSEGCGVLVLKRLSDAERDGDRILAVIRGSAVNQDGRSQGLTAPNGPAQQRVIRAALDAARLTPADIDAVDAHGTGTPLGDPIEAGALSAVFGPGRAADRPLLLGSSKSNIGHTQAAAGVVGVMKMVLALQHEQLPKSLYAEQPSPHIAWEGSGLRLLDEARPWKRGDRPRRAGVSSFGISGTNAHLVLEEAPGPADGEETAPRPALPNAQAHPILLSARDPQALRAQAHRWADWFAARPGRPVADVARAAALGRTHLPSRAAVLARDGEEAERVLRALAEGAQHENLLEAEAAERGKVVFVFPGHGSQWREMGRQLLAESEVFAQAVDACDRAFAPWTDWSVRDLLAGNGRPELPFDRLDVLQPALFTMAIGLTAVWRSLGLEPAAVVGSSQGEVPAAVVAGALTLEDAAKIVALRSQALLRECSGLGAMALLELPVAEVEELIAPYGDALSVAVVNTPGSTVVSGDPDAVDALLASLEGRKVFHRKLNADAAGHCSHVDPILPGLAEHFSGVRPQEWSVPFYSTVTGGVLPGTALDGAYWCRNLREPVRMDRALEKLVADGFGVFVEVSAHPVLGMPLTGATAGSGGVVVGTLRRGHGGTAEFLRSLGALHIQGHEVAWEHVLGTCERRRLPELPTYAFQRRRFWFDAPHRAPLDGPAAHDPAAAQDTPADDPADLHTRLAALPAPQALEELTGLVRREAAALLGVTGPVPADRRLQELGLDSIMGLQLRNRLGRLARVTLPPNAAFVHPTPHELAAHVLGLVRGDLAPADDRPPLERSEQRGVHPATDGQRRLWFLEQMQPGSAQYNAPVALRVARPLDPGLLRDALTRLIRRHEALRTGLEMRDGELVQVVHEDFTTPFTHEDLSASDPAGAAVSERIRAEERAPFDLSGPPLLRLLLLDVPGGEQVLCLTTHHVISDGWSLTLMLDQLHALYRELAHGTEPADAPVPHHLGDYAAWQQRALREDRFAAGLRYFADELDGMGRLDLPQQHTPGDSGDNDAGGDSGGGTVDFTLPEELRRAVEDLAAHHAVTPYTVHAAAFALLLARCTDSYDFGLGTIWANRQLAGTEDLVGFLVNTLPLRCDLTGDPSFTDLLASLGSRIQRLSAHQDVPLAEVVRAAGGPRTGDENPLFRALFNYRATALPALGDGEEAWVPSHDTSITGTPRGVAKSELGLTLAPDGTGLRGVLEYQTHVLDADTARRMTENFRALLTDLVADPTRPISRFELLGEEERAWFEQWTRSARAADGDQDSALHRILAQARRTPDAVALADDEQQLTYRETLLRAGALGERLRERGVTRRSLVGIHLPRSVDMVVAVLATWLAHAAYVPLDPAYPTARLRHVAQDSGLSVVVSASEDAREVFGDGIDVLVPGTPSPAGTGLPQPPAGLAPDDLAYVIHTSGSTGRPKGVMVEHDQFATFCRAMDERVGGGPGHTWLAVTSLSFDISTLELLWTLTRGYRVVIARGTAADWARYAPWAPTHLQCTPSLARMLLADADGRDLVRNLKRMLVGGEPLDRGLARRLTELLDGELTNMYGPTETTVWSSAWTVEPGGISLGEPLHGNRLYVLDRAGRPVPRGFRGELHIGGRAVTRGYLGRPDLTAERFVPDPFSDVPGARMYRTGDVVRHRPDGTLEFCGRTDAQVKLNGHRIEPGEIESVAAEHPAVAECAAVVRPDAVGEPRLFLYWAPAPEGKHDAEDLRDLLARHLPAYMVPSHLVRLDELPHTPNKKIDKGALVRLPAPSARPVPAPAAHPGDEIERAVTEAWSTVLGSTEIDPDKGIFDLGADSMAALEAHKLMCAALDREFPLSALFRHPTVRLLSDHLRGTPAPAAKPPTGGRTRRPQDDAVAVVGMACRLPGAPDVETFWNNLRNGVESITHFTDEELLAAGVPQEDLTHPDYVRARAVVEGADLFDAAFFDCSPAEAEAMDPQHRLLLEVSWQAFENAGIVPQDVEGRVSVFAGSGYGGYPQAETTDMSSFYRTMIGTRNDYLATRIAHRFNLRGPALTVQTACSTGLVATHLARESLLRGESDVALVGASSLTIPLVQGFVHQDGLVVSPDGKCRAFDEKGNGTVFGSGVVALVLRRLSDAQAAGDRIYAVLRGSAVNNDGAVKAGFTAPSVDGQAHVIAEAQAEAGVGPADIGYVEAHGTATALGDPIEVQALQKVFAGADRTRPCALGSVKTNIGHADATAGLAGLLKAVLCVHHGELVPSLHYEHPNPEMGLDPGLFYVNTELKPWRSDTPRRAGVSSFGIGGTNAHVVVEQPPGPPARPAREHPPGTPLPIVLSGKSDAALRAQAARWAEWTERQPDAALVDIACTAALRRAHFPERAVVHAGTARQAAEALRALSEDRSHAALARSTATTRGRTVFVFPGQGAQWPGMGRALLTESPAFAETVRACDKAFVPLLGRSVAALLEDTAPENAALERLDVLQPLMFTMYVALAAAWGELGVHPDAVVGHSQGEVAAAVVAGALTLEEGARIIAVRSRALQDVAGVGAMAVVELPLETVLERIAPYGGRISVAAVNTPRSIALSGDADAIEDLLFALDDEDVECGMLEAPVASHSRHMDALLPAIEADLASLSPRPARVPFYSTVTGDVLDGSALDAGYWCRNLREPVRLDQAQQRLLDTGHDVFIEVSPHPVLAMPLTEGSGRALVAGSLRRDHGGRSQLLRNLGLLHIHGRRVDWATALAAHGTAAVADLPGYAFQRRSHWIDTPRRTSGTGPAALGDAFWEAVGGEDSARLADLLDAPDRLRPSLEEVLPLITRWWHRQEADARLGGWLYEEAWRLRPPSPARATGLWLLAGTAREAALADAAEQALRTAGAEVHRMRATADRDAVRAALSVLPQKPAGILTLGPLDDTPGAGGVTEGLLTTLALLQGAADAGVTCPVWAVTRGAVDTDGTEGVPHPLQALVTGLGRVVALEDPLRWGGTVDLPAEPHDGWADQLVAALTAQDHEDQVALRPAGRFVRRLRRTAPDAGRMPWQVRGTALVTGGQGALGRHLARRLAARGAQRIVLASRRAAMTPETEQLRAELADRGVRLLVEPCDVADRSQVEELLARIRDDDSPLTFVAHLAGVSRMTPLGDLTAQDAAREAAAKVLGAWHLHEALGRHPLDAFVLYGSGASLWGGAGQAVYGAANTALEALARHRRAAGLAATVVHWGGWADGGMVDADAERTARSRGLRSMAPAVALDALELALGSDTTVLGVADIDWSRFAPLYRAARPRPLIEEIEEARPAPETDTAGDPSAGRDLRDALAAQDAGQRLRTLTDLVKAEAAPVLGLAVKDVPDEQPLQELGFDSLMAVTVRKELMRRTGLPVTTEAILRHASCAGIGAHLLAGLLPGTAQPPAGRADETAPDPWLRVLKRAGNPRARIVCVAGMGGTTGGYVPLVRHLPDDVELVGVQLPGREARSGEAPARDMMALADHVTAALSGRLDAPLVLFGHSQGSWLCWEVAHRLAHRPQVPPTALVVACALPPLAEPTAGLRRLAELTGDFDTVALEELAEIFDGLLPEEILADEELLAAYVDRLRADTALADSHRAALDGVTRPALDVPLFAVEGTDDPVLPAGSMQVWRELTTGPFVASRIDGTHAAPIVNAEAMAGELLSAISQIVTTDEENHA</sequence>
<dbReference type="SMART" id="SM00825">
    <property type="entry name" value="PKS_KS"/>
    <property type="match status" value="2"/>
</dbReference>
<feature type="domain" description="Ketosynthase family 3 (KS3)" evidence="12">
    <location>
        <begin position="32"/>
        <end position="455"/>
    </location>
</feature>